<dbReference type="Proteomes" id="UP000828390">
    <property type="component" value="Unassembled WGS sequence"/>
</dbReference>
<evidence type="ECO:0000313" key="3">
    <source>
        <dbReference type="Proteomes" id="UP000828390"/>
    </source>
</evidence>
<dbReference type="EMBL" id="JAIWYP010000004">
    <property type="protein sequence ID" value="KAH3839424.1"/>
    <property type="molecule type" value="Genomic_DNA"/>
</dbReference>
<reference evidence="2" key="2">
    <citation type="submission" date="2020-11" db="EMBL/GenBank/DDBJ databases">
        <authorList>
            <person name="McCartney M.A."/>
            <person name="Auch B."/>
            <person name="Kono T."/>
            <person name="Mallez S."/>
            <person name="Becker A."/>
            <person name="Gohl D.M."/>
            <person name="Silverstein K.A.T."/>
            <person name="Koren S."/>
            <person name="Bechman K.B."/>
            <person name="Herman A."/>
            <person name="Abrahante J.E."/>
            <person name="Garbe J."/>
        </authorList>
    </citation>
    <scope>NUCLEOTIDE SEQUENCE</scope>
    <source>
        <strain evidence="2">Duluth1</strain>
        <tissue evidence="2">Whole animal</tissue>
    </source>
</reference>
<sequence>MLDDIMVPTTSDSVVWKAISANRLAEDFTESGKSLMWQRNSRGPRTVPHGTSESTIAGLDSSPFL</sequence>
<proteinExistence type="predicted"/>
<evidence type="ECO:0000313" key="2">
    <source>
        <dbReference type="EMBL" id="KAH3839424.1"/>
    </source>
</evidence>
<evidence type="ECO:0000256" key="1">
    <source>
        <dbReference type="SAM" id="MobiDB-lite"/>
    </source>
</evidence>
<gene>
    <name evidence="2" type="ORF">DPMN_112854</name>
</gene>
<dbReference type="AlphaFoldDB" id="A0A9D4KH67"/>
<keyword evidence="3" id="KW-1185">Reference proteome</keyword>
<reference evidence="2" key="1">
    <citation type="journal article" date="2019" name="bioRxiv">
        <title>The Genome of the Zebra Mussel, Dreissena polymorpha: A Resource for Invasive Species Research.</title>
        <authorList>
            <person name="McCartney M.A."/>
            <person name="Auch B."/>
            <person name="Kono T."/>
            <person name="Mallez S."/>
            <person name="Zhang Y."/>
            <person name="Obille A."/>
            <person name="Becker A."/>
            <person name="Abrahante J.E."/>
            <person name="Garbe J."/>
            <person name="Badalamenti J.P."/>
            <person name="Herman A."/>
            <person name="Mangelson H."/>
            <person name="Liachko I."/>
            <person name="Sullivan S."/>
            <person name="Sone E.D."/>
            <person name="Koren S."/>
            <person name="Silverstein K.A.T."/>
            <person name="Beckman K.B."/>
            <person name="Gohl D.M."/>
        </authorList>
    </citation>
    <scope>NUCLEOTIDE SEQUENCE</scope>
    <source>
        <strain evidence="2">Duluth1</strain>
        <tissue evidence="2">Whole animal</tissue>
    </source>
</reference>
<accession>A0A9D4KH67</accession>
<comment type="caution">
    <text evidence="2">The sequence shown here is derived from an EMBL/GenBank/DDBJ whole genome shotgun (WGS) entry which is preliminary data.</text>
</comment>
<feature type="compositionally biased region" description="Polar residues" evidence="1">
    <location>
        <begin position="37"/>
        <end position="55"/>
    </location>
</feature>
<protein>
    <submittedName>
        <fullName evidence="2">Uncharacterized protein</fullName>
    </submittedName>
</protein>
<name>A0A9D4KH67_DREPO</name>
<organism evidence="2 3">
    <name type="scientific">Dreissena polymorpha</name>
    <name type="common">Zebra mussel</name>
    <name type="synonym">Mytilus polymorpha</name>
    <dbReference type="NCBI Taxonomy" id="45954"/>
    <lineage>
        <taxon>Eukaryota</taxon>
        <taxon>Metazoa</taxon>
        <taxon>Spiralia</taxon>
        <taxon>Lophotrochozoa</taxon>
        <taxon>Mollusca</taxon>
        <taxon>Bivalvia</taxon>
        <taxon>Autobranchia</taxon>
        <taxon>Heteroconchia</taxon>
        <taxon>Euheterodonta</taxon>
        <taxon>Imparidentia</taxon>
        <taxon>Neoheterodontei</taxon>
        <taxon>Myida</taxon>
        <taxon>Dreissenoidea</taxon>
        <taxon>Dreissenidae</taxon>
        <taxon>Dreissena</taxon>
    </lineage>
</organism>
<feature type="region of interest" description="Disordered" evidence="1">
    <location>
        <begin position="36"/>
        <end position="65"/>
    </location>
</feature>